<dbReference type="OrthoDB" id="9812187at2"/>
<dbReference type="PANTHER" id="PTHR43693:SF1">
    <property type="entry name" value="PROTEIN PHOSPHATASE CHEZ"/>
    <property type="match status" value="1"/>
</dbReference>
<evidence type="ECO:0000256" key="1">
    <source>
        <dbReference type="ARBA" id="ARBA00022500"/>
    </source>
</evidence>
<dbReference type="RefSeq" id="WP_133956399.1">
    <property type="nucleotide sequence ID" value="NZ_SORI01000003.1"/>
</dbReference>
<protein>
    <submittedName>
        <fullName evidence="4">Chemotaxis protein CheC</fullName>
    </submittedName>
</protein>
<dbReference type="CDD" id="cd17909">
    <property type="entry name" value="CheC_ClassI"/>
    <property type="match status" value="1"/>
</dbReference>
<dbReference type="GO" id="GO:0006935">
    <property type="term" value="P:chemotaxis"/>
    <property type="evidence" value="ECO:0007669"/>
    <property type="project" value="UniProtKB-KW"/>
</dbReference>
<dbReference type="InterPro" id="IPR050992">
    <property type="entry name" value="CheZ_family_phosphatases"/>
</dbReference>
<evidence type="ECO:0000313" key="5">
    <source>
        <dbReference type="Proteomes" id="UP000295066"/>
    </source>
</evidence>
<keyword evidence="5" id="KW-1185">Reference proteome</keyword>
<dbReference type="AlphaFoldDB" id="A0A4R8MB16"/>
<name>A0A4R8MB16_9BACT</name>
<dbReference type="InterPro" id="IPR007597">
    <property type="entry name" value="CheC"/>
</dbReference>
<evidence type="ECO:0000256" key="2">
    <source>
        <dbReference type="ARBA" id="ARBA00022801"/>
    </source>
</evidence>
<evidence type="ECO:0000259" key="3">
    <source>
        <dbReference type="Pfam" id="PF04509"/>
    </source>
</evidence>
<comment type="caution">
    <text evidence="4">The sequence shown here is derived from an EMBL/GenBank/DDBJ whole genome shotgun (WGS) entry which is preliminary data.</text>
</comment>
<proteinExistence type="predicted"/>
<keyword evidence="1" id="KW-0145">Chemotaxis</keyword>
<feature type="domain" description="CheC-like protein" evidence="3">
    <location>
        <begin position="9"/>
        <end position="40"/>
    </location>
</feature>
<organism evidence="4 5">
    <name type="scientific">Aminivibrio pyruvatiphilus</name>
    <dbReference type="NCBI Taxonomy" id="1005740"/>
    <lineage>
        <taxon>Bacteria</taxon>
        <taxon>Thermotogati</taxon>
        <taxon>Synergistota</taxon>
        <taxon>Synergistia</taxon>
        <taxon>Synergistales</taxon>
        <taxon>Aminobacteriaceae</taxon>
        <taxon>Aminivibrio</taxon>
    </lineage>
</organism>
<feature type="domain" description="CheC-like protein" evidence="3">
    <location>
        <begin position="106"/>
        <end position="141"/>
    </location>
</feature>
<dbReference type="SUPFAM" id="SSF103039">
    <property type="entry name" value="CheC-like"/>
    <property type="match status" value="1"/>
</dbReference>
<reference evidence="4 5" key="1">
    <citation type="submission" date="2019-03" db="EMBL/GenBank/DDBJ databases">
        <title>Genomic Encyclopedia of Type Strains, Phase IV (KMG-IV): sequencing the most valuable type-strain genomes for metagenomic binning, comparative biology and taxonomic classification.</title>
        <authorList>
            <person name="Goeker M."/>
        </authorList>
    </citation>
    <scope>NUCLEOTIDE SEQUENCE [LARGE SCALE GENOMIC DNA]</scope>
    <source>
        <strain evidence="4 5">DSM 25964</strain>
    </source>
</reference>
<dbReference type="EMBL" id="SORI01000003">
    <property type="protein sequence ID" value="TDY62830.1"/>
    <property type="molecule type" value="Genomic_DNA"/>
</dbReference>
<sequence>MDSGTLSDFHLDVLKEVSNIGAGNAATSLSSLLGRTVDMQVSRVVPMPFNGIVDYAGGAERMILSVFVRIEGGISGNMLFVMSTSDALALIRHMTGASGGEGFTDMGFSVIHEVGNIMIGSYITALSDFLGFELTPSVPSLAMDMAGAILAFSLSEIGRSGDTAIVIDGGLSLDGNPLSEGESSHIFLLPDPDSFGRIFQALGVAGHGGR</sequence>
<dbReference type="Pfam" id="PF04509">
    <property type="entry name" value="CheC"/>
    <property type="match status" value="2"/>
</dbReference>
<evidence type="ECO:0000313" key="4">
    <source>
        <dbReference type="EMBL" id="TDY62830.1"/>
    </source>
</evidence>
<keyword evidence="2" id="KW-0378">Hydrolase</keyword>
<dbReference type="Proteomes" id="UP000295066">
    <property type="component" value="Unassembled WGS sequence"/>
</dbReference>
<dbReference type="PANTHER" id="PTHR43693">
    <property type="entry name" value="PROTEIN PHOSPHATASE CHEZ"/>
    <property type="match status" value="1"/>
</dbReference>
<dbReference type="Gene3D" id="3.40.1550.10">
    <property type="entry name" value="CheC-like"/>
    <property type="match status" value="1"/>
</dbReference>
<accession>A0A4R8MB16</accession>
<dbReference type="InterPro" id="IPR028976">
    <property type="entry name" value="CheC-like_sf"/>
</dbReference>
<dbReference type="GO" id="GO:0016787">
    <property type="term" value="F:hydrolase activity"/>
    <property type="evidence" value="ECO:0007669"/>
    <property type="project" value="UniProtKB-KW"/>
</dbReference>
<gene>
    <name evidence="4" type="ORF">C8D99_10350</name>
</gene>